<keyword evidence="1" id="KW-0808">Transferase</keyword>
<dbReference type="PROSITE" id="PS51873">
    <property type="entry name" value="TRIAD"/>
    <property type="match status" value="1"/>
</dbReference>
<dbReference type="Gene3D" id="1.20.120.1750">
    <property type="match status" value="1"/>
</dbReference>
<evidence type="ECO:0000256" key="5">
    <source>
        <dbReference type="ARBA" id="ARBA00022786"/>
    </source>
</evidence>
<feature type="domain" description="RING-type" evidence="9">
    <location>
        <begin position="493"/>
        <end position="542"/>
    </location>
</feature>
<dbReference type="Pfam" id="PF22191">
    <property type="entry name" value="IBR_1"/>
    <property type="match status" value="2"/>
</dbReference>
<dbReference type="InterPro" id="IPR018997">
    <property type="entry name" value="PUB_domain"/>
</dbReference>
<dbReference type="InterPro" id="IPR002867">
    <property type="entry name" value="IBR_dom"/>
</dbReference>
<dbReference type="STRING" id="84645.A0A498LBP3"/>
<feature type="region of interest" description="Disordered" evidence="8">
    <location>
        <begin position="191"/>
        <end position="224"/>
    </location>
</feature>
<evidence type="ECO:0000256" key="1">
    <source>
        <dbReference type="ARBA" id="ARBA00022679"/>
    </source>
</evidence>
<dbReference type="InterPro" id="IPR032065">
    <property type="entry name" value="RNF31-UBA"/>
</dbReference>
<dbReference type="CDD" id="cd10464">
    <property type="entry name" value="PUB_RNF31"/>
    <property type="match status" value="1"/>
</dbReference>
<sequence>MASLSDQLEEVRVNAESSLSTPGSAQEMRTGVASMANIPLPPSSKYRYIAAESMLMENSSGNNRKESLSLLQKLSTALNILEKYGSNLTNPNRPKYWRTVKYNNPVFRTTVDSIQGGRAVLNLYGYTNQQHDGLSFPDDVAQPDVGKVASVTLEVMSLRMELDMLIKDTHPHPEFFERLIPSLIVQDGEVSTDAAAFSPSERPWETPSPTSTPPQSKSPFSPALSLSSLVPSKHTVKDVTPLPAPPKVIPTEDPDLKRQRLMREEGLKLIQLIREGEKKGVSPEEVYTSMCVSGNSNVTPYDWLKAELPHVLDEICVMAASCQQEPNALNCSGGNNGQDGQKSNAVPLSRAEAKRAWLAAGGNNEKAVRQALRDRRVKVKELGSLGFNDVTRCEEALRQSGGDVRGALVCCSALYWSRSISACGATNQSPPSTSTIQINRLLAVFDLPSWGRCELVLSLLRDPTATYTLEDVVQAVRESPDRDFIRRVLNKECPICLSVFPHSKMQSLTSCQCSVCCGCFKQHFTIAVRDKHIRDMVCPVCTEPDINDPEHLNSYFSTLDIQLRDCLEPDVYDLFHKKLTELALIKDPKFLWCSHCSYGFIYDGDQLKVTCMQCRKSFCAQCKKPWEPQHAGLSCEQFQLWKRENDPEYQKQGLAGYLRDNGITCPNCRFQYALARGGCMHFSCSQCSSMCMLYGAVCDCDIQFEASYGWAKSRSLLESTVSSLLFIHSLSLTLLLTPSLADMCSEPVYCDRSACPSPQRLPLLPPRLGACQASGLTAGVCGVIEQKDEGTRQTDSPCGAQTQPGQAGLCEKHYREYLVSLINGHSIDPAHLYSLDELTVACRRYRVDIRQGDGEDERAYSARLLKKLMDDVPLGDKVPRKK</sequence>
<keyword evidence="5" id="KW-0833">Ubl conjugation pathway</keyword>
<dbReference type="InterPro" id="IPR026254">
    <property type="entry name" value="RNF31-like"/>
</dbReference>
<dbReference type="Gene3D" id="1.10.8.10">
    <property type="entry name" value="DNA helicase RuvA subunit, C-terminal domain"/>
    <property type="match status" value="1"/>
</dbReference>
<evidence type="ECO:0000259" key="9">
    <source>
        <dbReference type="PROSITE" id="PS50089"/>
    </source>
</evidence>
<protein>
    <submittedName>
        <fullName evidence="11">E3 ubiquitin-ligase RNF31</fullName>
    </submittedName>
</protein>
<dbReference type="InterPro" id="IPR047541">
    <property type="entry name" value="RNF31_RBR_mRING-HC-like"/>
</dbReference>
<dbReference type="Proteomes" id="UP000290572">
    <property type="component" value="Unassembled WGS sequence"/>
</dbReference>
<evidence type="ECO:0007829" key="13">
    <source>
        <dbReference type="PeptideAtlas" id="A0A498LBP3"/>
    </source>
</evidence>
<evidence type="ECO:0000313" key="11">
    <source>
        <dbReference type="EMBL" id="RXN05729.1"/>
    </source>
</evidence>
<dbReference type="GO" id="GO:0036435">
    <property type="term" value="F:K48-linked polyubiquitin modification-dependent protein binding"/>
    <property type="evidence" value="ECO:0007669"/>
    <property type="project" value="TreeGrafter"/>
</dbReference>
<dbReference type="Pfam" id="PF16678">
    <property type="entry name" value="UBA_HOIP"/>
    <property type="match status" value="1"/>
</dbReference>
<dbReference type="GO" id="GO:0071797">
    <property type="term" value="C:LUBAC complex"/>
    <property type="evidence" value="ECO:0007669"/>
    <property type="project" value="InterPro"/>
</dbReference>
<dbReference type="InterPro" id="IPR044066">
    <property type="entry name" value="TRIAD_supradom"/>
</dbReference>
<gene>
    <name evidence="11" type="ORF">ROHU_033224</name>
</gene>
<dbReference type="EMBL" id="QBIY01013392">
    <property type="protein sequence ID" value="RXN05729.1"/>
    <property type="molecule type" value="Genomic_DNA"/>
</dbReference>
<dbReference type="Pfam" id="PF09409">
    <property type="entry name" value="PUB"/>
    <property type="match status" value="1"/>
</dbReference>
<dbReference type="PROSITE" id="PS50089">
    <property type="entry name" value="ZF_RING_2"/>
    <property type="match status" value="1"/>
</dbReference>
<dbReference type="GO" id="GO:0061630">
    <property type="term" value="F:ubiquitin protein ligase activity"/>
    <property type="evidence" value="ECO:0007669"/>
    <property type="project" value="TreeGrafter"/>
</dbReference>
<feature type="compositionally biased region" description="Low complexity" evidence="8">
    <location>
        <begin position="198"/>
        <end position="224"/>
    </location>
</feature>
<keyword evidence="13" id="KW-1267">Proteomics identification</keyword>
<dbReference type="GO" id="GO:0008270">
    <property type="term" value="F:zinc ion binding"/>
    <property type="evidence" value="ECO:0007669"/>
    <property type="project" value="UniProtKB-KW"/>
</dbReference>
<keyword evidence="12" id="KW-1185">Reference proteome</keyword>
<keyword evidence="11" id="KW-0436">Ligase</keyword>
<evidence type="ECO:0000256" key="8">
    <source>
        <dbReference type="SAM" id="MobiDB-lite"/>
    </source>
</evidence>
<dbReference type="CDD" id="cd20337">
    <property type="entry name" value="BRcat_RBR_HOIP"/>
    <property type="match status" value="1"/>
</dbReference>
<dbReference type="GO" id="GO:0070530">
    <property type="term" value="F:K63-linked polyubiquitin modification-dependent protein binding"/>
    <property type="evidence" value="ECO:0007669"/>
    <property type="project" value="TreeGrafter"/>
</dbReference>
<dbReference type="SUPFAM" id="SSF57850">
    <property type="entry name" value="RING/U-box"/>
    <property type="match status" value="2"/>
</dbReference>
<feature type="domain" description="RING-type" evidence="10">
    <location>
        <begin position="489"/>
        <end position="716"/>
    </location>
</feature>
<dbReference type="SMART" id="SM00647">
    <property type="entry name" value="IBR"/>
    <property type="match status" value="1"/>
</dbReference>
<dbReference type="AlphaFoldDB" id="A0A498LBP3"/>
<dbReference type="PANTHER" id="PTHR16004">
    <property type="entry name" value="RING FINGER PROTEIN 31-RELATED"/>
    <property type="match status" value="1"/>
</dbReference>
<dbReference type="InterPro" id="IPR047540">
    <property type="entry name" value="BRcat_RBR_RNF31-like"/>
</dbReference>
<dbReference type="SUPFAM" id="SSF143503">
    <property type="entry name" value="PUG domain-like"/>
    <property type="match status" value="1"/>
</dbReference>
<dbReference type="GO" id="GO:1990450">
    <property type="term" value="F:linear polyubiquitin binding"/>
    <property type="evidence" value="ECO:0007669"/>
    <property type="project" value="TreeGrafter"/>
</dbReference>
<dbReference type="InterPro" id="IPR013083">
    <property type="entry name" value="Znf_RING/FYVE/PHD"/>
</dbReference>
<keyword evidence="3" id="KW-0677">Repeat</keyword>
<comment type="caution">
    <text evidence="11">The sequence shown here is derived from an EMBL/GenBank/DDBJ whole genome shotgun (WGS) entry which is preliminary data.</text>
</comment>
<dbReference type="CDD" id="cd16631">
    <property type="entry name" value="mRING-HC-C4C4_RBR_HOIP"/>
    <property type="match status" value="1"/>
</dbReference>
<dbReference type="GO" id="GO:0097039">
    <property type="term" value="P:protein linear polyubiquitination"/>
    <property type="evidence" value="ECO:0007669"/>
    <property type="project" value="TreeGrafter"/>
</dbReference>
<evidence type="ECO:0000256" key="4">
    <source>
        <dbReference type="ARBA" id="ARBA00022771"/>
    </source>
</evidence>
<evidence type="ECO:0000256" key="2">
    <source>
        <dbReference type="ARBA" id="ARBA00022723"/>
    </source>
</evidence>
<keyword evidence="4 7" id="KW-0863">Zinc-finger</keyword>
<reference evidence="11 12" key="1">
    <citation type="submission" date="2018-03" db="EMBL/GenBank/DDBJ databases">
        <title>Draft genome sequence of Rohu Carp (Labeo rohita).</title>
        <authorList>
            <person name="Das P."/>
            <person name="Kushwaha B."/>
            <person name="Joshi C.G."/>
            <person name="Kumar D."/>
            <person name="Nagpure N.S."/>
            <person name="Sahoo L."/>
            <person name="Das S.P."/>
            <person name="Bit A."/>
            <person name="Patnaik S."/>
            <person name="Meher P.K."/>
            <person name="Jayasankar P."/>
            <person name="Koringa P.G."/>
            <person name="Patel N.V."/>
            <person name="Hinsu A.T."/>
            <person name="Kumar R."/>
            <person name="Pandey M."/>
            <person name="Agarwal S."/>
            <person name="Srivastava S."/>
            <person name="Singh M."/>
            <person name="Iquebal M.A."/>
            <person name="Jaiswal S."/>
            <person name="Angadi U.B."/>
            <person name="Kumar N."/>
            <person name="Raza M."/>
            <person name="Shah T.M."/>
            <person name="Rai A."/>
            <person name="Jena J.K."/>
        </authorList>
    </citation>
    <scope>NUCLEOTIDE SEQUENCE [LARGE SCALE GENOMIC DNA]</scope>
    <source>
        <strain evidence="11">DASCIFA01</strain>
        <tissue evidence="11">Testis</tissue>
    </source>
</reference>
<evidence type="ECO:0000256" key="6">
    <source>
        <dbReference type="ARBA" id="ARBA00022833"/>
    </source>
</evidence>
<keyword evidence="2" id="KW-0479">Metal-binding</keyword>
<dbReference type="InterPro" id="IPR057426">
    <property type="entry name" value="RNF31_UBA_3"/>
</dbReference>
<evidence type="ECO:0000256" key="7">
    <source>
        <dbReference type="PROSITE-ProRule" id="PRU00175"/>
    </source>
</evidence>
<dbReference type="Gene3D" id="1.20.58.2190">
    <property type="match status" value="1"/>
</dbReference>
<dbReference type="Pfam" id="PF25163">
    <property type="entry name" value="UBA_RNF31"/>
    <property type="match status" value="1"/>
</dbReference>
<name>A0A498LBP3_LABRO</name>
<accession>A0A498LBP3</accession>
<dbReference type="PANTHER" id="PTHR16004:SF5">
    <property type="entry name" value="E3 UBIQUITIN-PROTEIN LIGASE RNF31"/>
    <property type="match status" value="1"/>
</dbReference>
<feature type="compositionally biased region" description="Polar residues" evidence="8">
    <location>
        <begin position="15"/>
        <end position="24"/>
    </location>
</feature>
<feature type="region of interest" description="Disordered" evidence="8">
    <location>
        <begin position="1"/>
        <end position="28"/>
    </location>
</feature>
<dbReference type="InterPro" id="IPR041031">
    <property type="entry name" value="RNF31_C"/>
</dbReference>
<evidence type="ECO:0000256" key="3">
    <source>
        <dbReference type="ARBA" id="ARBA00022737"/>
    </source>
</evidence>
<dbReference type="SMART" id="SM00184">
    <property type="entry name" value="RING"/>
    <property type="match status" value="2"/>
</dbReference>
<dbReference type="InterPro" id="IPR036339">
    <property type="entry name" value="PUB-like_dom_sf"/>
</dbReference>
<keyword evidence="6" id="KW-0862">Zinc</keyword>
<dbReference type="GO" id="GO:0016874">
    <property type="term" value="F:ligase activity"/>
    <property type="evidence" value="ECO:0007669"/>
    <property type="project" value="UniProtKB-KW"/>
</dbReference>
<dbReference type="Gene3D" id="3.30.40.10">
    <property type="entry name" value="Zinc/RING finger domain, C3HC4 (zinc finger)"/>
    <property type="match status" value="1"/>
</dbReference>
<organism evidence="11 12">
    <name type="scientific">Labeo rohita</name>
    <name type="common">Indian major carp</name>
    <name type="synonym">Cyprinus rohita</name>
    <dbReference type="NCBI Taxonomy" id="84645"/>
    <lineage>
        <taxon>Eukaryota</taxon>
        <taxon>Metazoa</taxon>
        <taxon>Chordata</taxon>
        <taxon>Craniata</taxon>
        <taxon>Vertebrata</taxon>
        <taxon>Euteleostomi</taxon>
        <taxon>Actinopterygii</taxon>
        <taxon>Neopterygii</taxon>
        <taxon>Teleostei</taxon>
        <taxon>Ostariophysi</taxon>
        <taxon>Cypriniformes</taxon>
        <taxon>Cyprinidae</taxon>
        <taxon>Labeoninae</taxon>
        <taxon>Labeonini</taxon>
        <taxon>Labeo</taxon>
    </lineage>
</organism>
<dbReference type="InterPro" id="IPR001841">
    <property type="entry name" value="Znf_RING"/>
</dbReference>
<dbReference type="Pfam" id="PF18091">
    <property type="entry name" value="E3_UbLigase_RBR"/>
    <property type="match status" value="1"/>
</dbReference>
<proteinExistence type="evidence at protein level"/>
<evidence type="ECO:0000259" key="10">
    <source>
        <dbReference type="PROSITE" id="PS51873"/>
    </source>
</evidence>
<dbReference type="Gene3D" id="6.10.140.1100">
    <property type="match status" value="1"/>
</dbReference>
<evidence type="ECO:0000313" key="12">
    <source>
        <dbReference type="Proteomes" id="UP000290572"/>
    </source>
</evidence>